<feature type="region of interest" description="Disordered" evidence="1">
    <location>
        <begin position="157"/>
        <end position="213"/>
    </location>
</feature>
<feature type="compositionally biased region" description="Basic and acidic residues" evidence="1">
    <location>
        <begin position="200"/>
        <end position="213"/>
    </location>
</feature>
<organism evidence="2 3">
    <name type="scientific">Portunus trituberculatus</name>
    <name type="common">Swimming crab</name>
    <name type="synonym">Neptunus trituberculatus</name>
    <dbReference type="NCBI Taxonomy" id="210409"/>
    <lineage>
        <taxon>Eukaryota</taxon>
        <taxon>Metazoa</taxon>
        <taxon>Ecdysozoa</taxon>
        <taxon>Arthropoda</taxon>
        <taxon>Crustacea</taxon>
        <taxon>Multicrustacea</taxon>
        <taxon>Malacostraca</taxon>
        <taxon>Eumalacostraca</taxon>
        <taxon>Eucarida</taxon>
        <taxon>Decapoda</taxon>
        <taxon>Pleocyemata</taxon>
        <taxon>Brachyura</taxon>
        <taxon>Eubrachyura</taxon>
        <taxon>Portunoidea</taxon>
        <taxon>Portunidae</taxon>
        <taxon>Portuninae</taxon>
        <taxon>Portunus</taxon>
    </lineage>
</organism>
<keyword evidence="3" id="KW-1185">Reference proteome</keyword>
<reference evidence="2 3" key="1">
    <citation type="submission" date="2019-05" db="EMBL/GenBank/DDBJ databases">
        <title>Another draft genome of Portunus trituberculatus and its Hox gene families provides insights of decapod evolution.</title>
        <authorList>
            <person name="Jeong J.-H."/>
            <person name="Song I."/>
            <person name="Kim S."/>
            <person name="Choi T."/>
            <person name="Kim D."/>
            <person name="Ryu S."/>
            <person name="Kim W."/>
        </authorList>
    </citation>
    <scope>NUCLEOTIDE SEQUENCE [LARGE SCALE GENOMIC DNA]</scope>
    <source>
        <tissue evidence="2">Muscle</tissue>
    </source>
</reference>
<comment type="caution">
    <text evidence="2">The sequence shown here is derived from an EMBL/GenBank/DDBJ whole genome shotgun (WGS) entry which is preliminary data.</text>
</comment>
<gene>
    <name evidence="2" type="ORF">E2C01_067879</name>
</gene>
<dbReference type="EMBL" id="VSRR010036997">
    <property type="protein sequence ID" value="MPC73546.1"/>
    <property type="molecule type" value="Genomic_DNA"/>
</dbReference>
<proteinExistence type="predicted"/>
<protein>
    <submittedName>
        <fullName evidence="2">Uncharacterized protein</fullName>
    </submittedName>
</protein>
<evidence type="ECO:0000313" key="2">
    <source>
        <dbReference type="EMBL" id="MPC73546.1"/>
    </source>
</evidence>
<accession>A0A5B7HV12</accession>
<name>A0A5B7HV12_PORTR</name>
<evidence type="ECO:0000256" key="1">
    <source>
        <dbReference type="SAM" id="MobiDB-lite"/>
    </source>
</evidence>
<dbReference type="AlphaFoldDB" id="A0A5B7HV12"/>
<evidence type="ECO:0000313" key="3">
    <source>
        <dbReference type="Proteomes" id="UP000324222"/>
    </source>
</evidence>
<sequence length="213" mass="24006">MWFLSYYQLIFTTEQPKSLPVPAWHSSAPSPMSPHTDASINATADASIQLLKWLTRRDHTTQCITSSLSPFPRLTLPSHLTPAFSTGPPLPPPSLHLTLTPKLFFRRPRPLDLAAPPYLHLRAVTLPACPPVKKPQRGVVAAIDTFYNNRSFSSLEASHSATQTDREPVRQPASQLAAPVHYRRGERDQEVNKTAAWCSKGRERKLERKNRWD</sequence>
<dbReference type="Proteomes" id="UP000324222">
    <property type="component" value="Unassembled WGS sequence"/>
</dbReference>
<feature type="region of interest" description="Disordered" evidence="1">
    <location>
        <begin position="19"/>
        <end position="38"/>
    </location>
</feature>